<keyword evidence="3" id="KW-1185">Reference proteome</keyword>
<dbReference type="Gene3D" id="1.25.40.10">
    <property type="entry name" value="Tetratricopeptide repeat domain"/>
    <property type="match status" value="1"/>
</dbReference>
<dbReference type="InterPro" id="IPR011990">
    <property type="entry name" value="TPR-like_helical_dom_sf"/>
</dbReference>
<sequence>MQGQHPRENIGDKDRNGQPLSTITCRQRRAEVRIAPKVVAVETGRILYSQTLSASRSSQYCPGDKTGLTRGQTLLDQAMTEVMDDYRKAVAPYEKEISIDLMEEPLAPLAAHPKALLDRGLAFVRADRLERGCELWRQARREGGENSPVILYNLGVCSEMSGRLQGALDLYLDAERMLLEPSRPIAEGIKRTRAALDRQHRGL</sequence>
<evidence type="ECO:0000313" key="2">
    <source>
        <dbReference type="EMBL" id="OSM07152.1"/>
    </source>
</evidence>
<name>A0A1Y2K8Z9_9PROT</name>
<proteinExistence type="predicted"/>
<evidence type="ECO:0008006" key="4">
    <source>
        <dbReference type="Google" id="ProtNLM"/>
    </source>
</evidence>
<gene>
    <name evidence="2" type="ORF">MAIT1_03930</name>
</gene>
<evidence type="ECO:0000256" key="1">
    <source>
        <dbReference type="SAM" id="MobiDB-lite"/>
    </source>
</evidence>
<evidence type="ECO:0000313" key="3">
    <source>
        <dbReference type="Proteomes" id="UP000194003"/>
    </source>
</evidence>
<dbReference type="EMBL" id="LVJN01000015">
    <property type="protein sequence ID" value="OSM07152.1"/>
    <property type="molecule type" value="Genomic_DNA"/>
</dbReference>
<dbReference type="Proteomes" id="UP000194003">
    <property type="component" value="Unassembled WGS sequence"/>
</dbReference>
<organism evidence="2 3">
    <name type="scientific">Magnetofaba australis IT-1</name>
    <dbReference type="NCBI Taxonomy" id="1434232"/>
    <lineage>
        <taxon>Bacteria</taxon>
        <taxon>Pseudomonadati</taxon>
        <taxon>Pseudomonadota</taxon>
        <taxon>Magnetococcia</taxon>
        <taxon>Magnetococcales</taxon>
        <taxon>Magnetococcaceae</taxon>
        <taxon>Magnetofaba</taxon>
    </lineage>
</organism>
<dbReference type="STRING" id="1434232.MAIT1_03930"/>
<feature type="compositionally biased region" description="Basic and acidic residues" evidence="1">
    <location>
        <begin position="1"/>
        <end position="16"/>
    </location>
</feature>
<dbReference type="AlphaFoldDB" id="A0A1Y2K8Z9"/>
<comment type="caution">
    <text evidence="2">The sequence shown here is derived from an EMBL/GenBank/DDBJ whole genome shotgun (WGS) entry which is preliminary data.</text>
</comment>
<reference evidence="2 3" key="1">
    <citation type="journal article" date="2016" name="BMC Genomics">
        <title>Combined genomic and structural analyses of a cultured magnetotactic bacterium reveals its niche adaptation to a dynamic environment.</title>
        <authorList>
            <person name="Araujo A.C."/>
            <person name="Morillo V."/>
            <person name="Cypriano J."/>
            <person name="Teixeira L.C."/>
            <person name="Leao P."/>
            <person name="Lyra S."/>
            <person name="Almeida L.G."/>
            <person name="Bazylinski D.A."/>
            <person name="Vasconcellos A.T."/>
            <person name="Abreu F."/>
            <person name="Lins U."/>
        </authorList>
    </citation>
    <scope>NUCLEOTIDE SEQUENCE [LARGE SCALE GENOMIC DNA]</scope>
    <source>
        <strain evidence="2 3">IT-1</strain>
    </source>
</reference>
<accession>A0A1Y2K8Z9</accession>
<dbReference type="SUPFAM" id="SSF48452">
    <property type="entry name" value="TPR-like"/>
    <property type="match status" value="1"/>
</dbReference>
<protein>
    <recommendedName>
        <fullName evidence="4">Tetratricopeptide repeat protein</fullName>
    </recommendedName>
</protein>
<feature type="region of interest" description="Disordered" evidence="1">
    <location>
        <begin position="1"/>
        <end position="23"/>
    </location>
</feature>